<feature type="signal peptide" evidence="4">
    <location>
        <begin position="1"/>
        <end position="26"/>
    </location>
</feature>
<dbReference type="eggNOG" id="KOG4258">
    <property type="taxonomic scope" value="Eukaryota"/>
</dbReference>
<accession>A9V8G7</accession>
<organism evidence="6 7">
    <name type="scientific">Monosiga brevicollis</name>
    <name type="common">Choanoflagellate</name>
    <dbReference type="NCBI Taxonomy" id="81824"/>
    <lineage>
        <taxon>Eukaryota</taxon>
        <taxon>Choanoflagellata</taxon>
        <taxon>Craspedida</taxon>
        <taxon>Salpingoecidae</taxon>
        <taxon>Monosiga</taxon>
    </lineage>
</organism>
<feature type="transmembrane region" description="Helical" evidence="3">
    <location>
        <begin position="1493"/>
        <end position="1516"/>
    </location>
</feature>
<evidence type="ECO:0000256" key="3">
    <source>
        <dbReference type="SAM" id="Phobius"/>
    </source>
</evidence>
<evidence type="ECO:0000256" key="2">
    <source>
        <dbReference type="ARBA" id="ARBA00022840"/>
    </source>
</evidence>
<evidence type="ECO:0000259" key="5">
    <source>
        <dbReference type="PROSITE" id="PS50011"/>
    </source>
</evidence>
<dbReference type="Gene3D" id="3.30.200.20">
    <property type="entry name" value="Phosphorylase Kinase, domain 1"/>
    <property type="match status" value="1"/>
</dbReference>
<dbReference type="InterPro" id="IPR001245">
    <property type="entry name" value="Ser-Thr/Tyr_kinase_cat_dom"/>
</dbReference>
<dbReference type="GO" id="GO:0005524">
    <property type="term" value="F:ATP binding"/>
    <property type="evidence" value="ECO:0007669"/>
    <property type="project" value="UniProtKB-KW"/>
</dbReference>
<dbReference type="Gene3D" id="1.10.510.10">
    <property type="entry name" value="Transferase(Phosphotransferase) domain 1"/>
    <property type="match status" value="1"/>
</dbReference>
<dbReference type="InterPro" id="IPR000719">
    <property type="entry name" value="Prot_kinase_dom"/>
</dbReference>
<keyword evidence="7" id="KW-1185">Reference proteome</keyword>
<evidence type="ECO:0000313" key="6">
    <source>
        <dbReference type="EMBL" id="EDQ86142.1"/>
    </source>
</evidence>
<dbReference type="GeneID" id="5894262"/>
<dbReference type="STRING" id="81824.A9V8G7"/>
<keyword evidence="4" id="KW-0732">Signal</keyword>
<feature type="non-terminal residue" evidence="6">
    <location>
        <position position="1790"/>
    </location>
</feature>
<proteinExistence type="predicted"/>
<dbReference type="PANTHER" id="PTHR24418">
    <property type="entry name" value="TYROSINE-PROTEIN KINASE"/>
    <property type="match status" value="1"/>
</dbReference>
<dbReference type="Pfam" id="PF07714">
    <property type="entry name" value="PK_Tyr_Ser-Thr"/>
    <property type="match status" value="1"/>
</dbReference>
<evidence type="ECO:0000313" key="7">
    <source>
        <dbReference type="Proteomes" id="UP000001357"/>
    </source>
</evidence>
<dbReference type="GO" id="GO:0004713">
    <property type="term" value="F:protein tyrosine kinase activity"/>
    <property type="evidence" value="ECO:0000318"/>
    <property type="project" value="GO_Central"/>
</dbReference>
<dbReference type="InterPro" id="IPR011009">
    <property type="entry name" value="Kinase-like_dom_sf"/>
</dbReference>
<sequence>MQAVRGWTGALALVWAFLQCSIPVDADSNDLDSNEIFLCGFRPQKDCEFDSDARCQLFEADLCTRFQSNAFEEFGLQEIFALITQDEDDLDVFSFRIFKNSDCTGDPFGFRVEQTDLRVDDCSPLSLPFVGNQADFLFARACPICVKQAAGGNPEPAGFVTNDNVTAFHWPRRSGLYFTGNQNSDPCPLLNGGNMVDFDVDGVILPADMPPYVWSRSNSWSLLHTPPGVPATVLRNVYCLRPSVLNSARRRRDEIVDPTETIKTTAAVLRLTSQRSLTLDISDMVCATPSTYIDYSTTQGAGSFSTSLDADTATLTVSSASSTIIWLRFTAFCPGVFAHAAATYVQGGQYNSIIAHDTLAVALETLAANHPLASTPVLYAAAFPAGTNTMGYHPQAESLELSASVGCDLSFDFPTWVGLPSDTAFASCALSTLAATLTTSAMLTSSSPVAYPLAVAADAGPRLEQDLRPVVTASGAALLSSRHYTLCHSSFALSLVEWRAAPFDAEQLCAPLVLDLCLPGDSRVVRALGGYTQAVTNVTYIRLTQGSTGTHRVLLYHASYCRSGPADVELQFAPQLPAINASGSVAGAWFLTQRRLPAQDLVGEGLDVGQRGMPLRDFPIPAIPLDDPAVPVSTRLVAVTRPNGLLGRNDFFLPITPGATIAMAFEHLNSSSSTVSQVRCMGPSSSCDMAWPYRNLAISPSLPVGEAAIVEWSGFAPLSKTKSVLAPQLEEVLFSGGHAVLSRWTNTIPGFDPAEVRLNSVLVSPLPTTCAAIDPASCVHAGCALAWDLTRSAWGCQNPAQASNRRTHFYVSGDTHFWQQGWVDGRSAWHGRADELLLPSNDGTSAILVDIPTLLSWSPTILEEAQSSPVPGVLGRIHSFSTTSGSLIYNSYGVAVEVLAVGCPIPDVRYYTSTDTLFLLFDLHFLSTYTLSIDGVEVVEEEWLASNLSPGSQQSFTFFIQNPRCGSSSHTFSFPLLVPPSIASDLVLTGVAYNVAEAHFALSMPVASVSAFVIEVALLSSDGSVLRPASLFSFPAGLDVDAVNPGLRSCLVDHLANHSHHVDACSAQGIFNYRFRFTLAQLRGAAQVRVILRDRLSLSAFATASALTAAVPALVEPHDLSAVKKLVVQRDPAMSRVDVGFWPGGSGAESGYLLRLIAATEYGERLERDVVTLKPDPVPSSGVVQTLYVNQYTRYRLTVFPLAPGFTCVAPSACSVLRVPLGELMGPAAEQEFSMLETIAAISPANDSVTVEEGSPYDTLTVSSVSAFNATRMWMTVNSNNETQVAGVLLEFDPASQELNIDGQAVLKTTQDYDLEEVSLAPYAVYNVSISPELGIKRCFSPDIVYRAASQSPAQPDRIRALRFQSHSIHASVPVSYPANGPVLGHIMSISATSGRGFTMDTSASTDDESGTGDDSTVDFTCRLSHSLNVREDVYIVVGLNRSYHFNVSHQVVGRGNSQVSEGSNQAELGEIFINTARSSASSGAQQRVASSVMLGALIAAFVMALGTIFLVHFLVDRWSAAEKATVLDELEEQIEEMLALRFPAVEAAGQVELRDRILERSSIALRAELSRSAFGALREGAMQNTAKTFEGQAKLVVCSMGETVPARHKALVLAETRVLGSLEHRHIMQLLGVVVAEQPTLIAWRCDCEGTLRDLLRSATREAGDAELALPLVHRLDFVVQASRALQYLHSCGISHEAVAAKKFFVDDSRSIRIAALGRRGGNLQHRATRERSFSVSSVQSGFDNLETSRQFDTDVMQWMAPEVLTGQTDPSFANDVYRLGIFWWEMLT</sequence>
<dbReference type="SUPFAM" id="SSF56112">
    <property type="entry name" value="Protein kinase-like (PK-like)"/>
    <property type="match status" value="1"/>
</dbReference>
<dbReference type="InterPro" id="IPR050198">
    <property type="entry name" value="Non-receptor_tyrosine_kinases"/>
</dbReference>
<dbReference type="PROSITE" id="PS50011">
    <property type="entry name" value="PROTEIN_KINASE_DOM"/>
    <property type="match status" value="1"/>
</dbReference>
<feature type="chain" id="PRO_5002744803" description="Protein kinase domain-containing protein" evidence="4">
    <location>
        <begin position="27"/>
        <end position="1790"/>
    </location>
</feature>
<evidence type="ECO:0000256" key="1">
    <source>
        <dbReference type="ARBA" id="ARBA00022741"/>
    </source>
</evidence>
<dbReference type="GO" id="GO:0005886">
    <property type="term" value="C:plasma membrane"/>
    <property type="evidence" value="ECO:0000318"/>
    <property type="project" value="GO_Central"/>
</dbReference>
<dbReference type="InParanoid" id="A9V8G7"/>
<dbReference type="KEGG" id="mbr:MONBRDRAFT_38524"/>
<keyword evidence="1" id="KW-0547">Nucleotide-binding</keyword>
<reference evidence="6 7" key="1">
    <citation type="journal article" date="2008" name="Nature">
        <title>The genome of the choanoflagellate Monosiga brevicollis and the origin of metazoans.</title>
        <authorList>
            <consortium name="JGI Sequencing"/>
            <person name="King N."/>
            <person name="Westbrook M.J."/>
            <person name="Young S.L."/>
            <person name="Kuo A."/>
            <person name="Abedin M."/>
            <person name="Chapman J."/>
            <person name="Fairclough S."/>
            <person name="Hellsten U."/>
            <person name="Isogai Y."/>
            <person name="Letunic I."/>
            <person name="Marr M."/>
            <person name="Pincus D."/>
            <person name="Putnam N."/>
            <person name="Rokas A."/>
            <person name="Wright K.J."/>
            <person name="Zuzow R."/>
            <person name="Dirks W."/>
            <person name="Good M."/>
            <person name="Goodstein D."/>
            <person name="Lemons D."/>
            <person name="Li W."/>
            <person name="Lyons J.B."/>
            <person name="Morris A."/>
            <person name="Nichols S."/>
            <person name="Richter D.J."/>
            <person name="Salamov A."/>
            <person name="Bork P."/>
            <person name="Lim W.A."/>
            <person name="Manning G."/>
            <person name="Miller W.T."/>
            <person name="McGinnis W."/>
            <person name="Shapiro H."/>
            <person name="Tjian R."/>
            <person name="Grigoriev I.V."/>
            <person name="Rokhsar D."/>
        </authorList>
    </citation>
    <scope>NUCLEOTIDE SEQUENCE [LARGE SCALE GENOMIC DNA]</scope>
    <source>
        <strain evidence="7">MX1 / ATCC 50154</strain>
    </source>
</reference>
<dbReference type="RefSeq" id="XP_001749067.1">
    <property type="nucleotide sequence ID" value="XM_001749015.1"/>
</dbReference>
<evidence type="ECO:0000256" key="4">
    <source>
        <dbReference type="SAM" id="SignalP"/>
    </source>
</evidence>
<feature type="domain" description="Protein kinase" evidence="5">
    <location>
        <begin position="1564"/>
        <end position="1790"/>
    </location>
</feature>
<dbReference type="InterPro" id="IPR020635">
    <property type="entry name" value="Tyr_kinase_cat_dom"/>
</dbReference>
<dbReference type="EMBL" id="CH991568">
    <property type="protein sequence ID" value="EDQ86142.1"/>
    <property type="molecule type" value="Genomic_DNA"/>
</dbReference>
<keyword evidence="3" id="KW-0812">Transmembrane</keyword>
<keyword evidence="3" id="KW-1133">Transmembrane helix</keyword>
<keyword evidence="2" id="KW-0067">ATP-binding</keyword>
<gene>
    <name evidence="6" type="ORF">MONBRDRAFT_38524</name>
</gene>
<keyword evidence="3" id="KW-0472">Membrane</keyword>
<dbReference type="Proteomes" id="UP000001357">
    <property type="component" value="Unassembled WGS sequence"/>
</dbReference>
<name>A9V8G7_MONBE</name>
<dbReference type="SMART" id="SM00219">
    <property type="entry name" value="TyrKc"/>
    <property type="match status" value="1"/>
</dbReference>
<protein>
    <recommendedName>
        <fullName evidence="5">Protein kinase domain-containing protein</fullName>
    </recommendedName>
</protein>